<evidence type="ECO:0000313" key="2">
    <source>
        <dbReference type="Ensembl" id="ENSUAMP00000005685.1"/>
    </source>
</evidence>
<dbReference type="STRING" id="9643.ENSUAMP00000005685"/>
<evidence type="ECO:0000256" key="1">
    <source>
        <dbReference type="SAM" id="Phobius"/>
    </source>
</evidence>
<sequence>MAHTMEPLAKMILKGVLVVALVSVFGAHFLFIKMSISQEFRQTISKKFPFILEVHYKSTEHSKMYRVREQDQEK</sequence>
<evidence type="ECO:0000313" key="3">
    <source>
        <dbReference type="Proteomes" id="UP000291022"/>
    </source>
</evidence>
<feature type="transmembrane region" description="Helical" evidence="1">
    <location>
        <begin position="12"/>
        <end position="32"/>
    </location>
</feature>
<gene>
    <name evidence="2" type="primary">LOC123786457</name>
</gene>
<protein>
    <submittedName>
        <fullName evidence="2">Uncharacterized protein</fullName>
    </submittedName>
</protein>
<dbReference type="AlphaFoldDB" id="A0A452QKF6"/>
<keyword evidence="1" id="KW-0472">Membrane</keyword>
<dbReference type="GeneTree" id="ENSGT00500000045333"/>
<dbReference type="GeneID" id="123786457"/>
<dbReference type="Proteomes" id="UP000291022">
    <property type="component" value="Unassembled WGS sequence"/>
</dbReference>
<name>A0A452QKF6_URSAM</name>
<accession>A0A452QKF6</accession>
<dbReference type="RefSeq" id="XP_045644696.1">
    <property type="nucleotide sequence ID" value="XM_045788740.1"/>
</dbReference>
<proteinExistence type="predicted"/>
<dbReference type="PANTHER" id="PTHR38001:SF1">
    <property type="entry name" value="PROTEIN CEBPZOS"/>
    <property type="match status" value="1"/>
</dbReference>
<reference evidence="3" key="1">
    <citation type="submission" date="2016-06" db="EMBL/GenBank/DDBJ databases">
        <title>De novo assembly and RNA-Seq shows season-dependent expression and editing in black bear kidneys.</title>
        <authorList>
            <person name="Korstanje R."/>
            <person name="Srivastava A."/>
            <person name="Sarsani V.K."/>
            <person name="Sheehan S.M."/>
            <person name="Seger R.L."/>
            <person name="Barter M.E."/>
            <person name="Lindqvist C."/>
            <person name="Brody L.C."/>
            <person name="Mullikin J.C."/>
        </authorList>
    </citation>
    <scope>NUCLEOTIDE SEQUENCE [LARGE SCALE GENOMIC DNA]</scope>
</reference>
<keyword evidence="1" id="KW-1133">Transmembrane helix</keyword>
<dbReference type="Ensembl" id="ENSUAMT00000006447.1">
    <property type="protein sequence ID" value="ENSUAMP00000005685.1"/>
    <property type="gene ID" value="ENSUAMG00000005041.1"/>
</dbReference>
<keyword evidence="3" id="KW-1185">Reference proteome</keyword>
<dbReference type="KEGG" id="uar:123786457"/>
<reference evidence="2" key="2">
    <citation type="submission" date="2025-08" db="UniProtKB">
        <authorList>
            <consortium name="Ensembl"/>
        </authorList>
    </citation>
    <scope>IDENTIFICATION</scope>
</reference>
<dbReference type="OMA" id="CFLFQKM"/>
<reference evidence="2" key="3">
    <citation type="submission" date="2025-09" db="UniProtKB">
        <authorList>
            <consortium name="Ensembl"/>
        </authorList>
    </citation>
    <scope>IDENTIFICATION</scope>
</reference>
<dbReference type="PANTHER" id="PTHR38001">
    <property type="entry name" value="PROTEIN CEBPZOS"/>
    <property type="match status" value="1"/>
</dbReference>
<organism evidence="2 3">
    <name type="scientific">Ursus americanus</name>
    <name type="common">American black bear</name>
    <name type="synonym">Euarctos americanus</name>
    <dbReference type="NCBI Taxonomy" id="9643"/>
    <lineage>
        <taxon>Eukaryota</taxon>
        <taxon>Metazoa</taxon>
        <taxon>Chordata</taxon>
        <taxon>Craniata</taxon>
        <taxon>Vertebrata</taxon>
        <taxon>Euteleostomi</taxon>
        <taxon>Mammalia</taxon>
        <taxon>Eutheria</taxon>
        <taxon>Laurasiatheria</taxon>
        <taxon>Carnivora</taxon>
        <taxon>Caniformia</taxon>
        <taxon>Ursidae</taxon>
        <taxon>Ursus</taxon>
    </lineage>
</organism>
<keyword evidence="1" id="KW-0812">Transmembrane</keyword>
<dbReference type="InterPro" id="IPR037764">
    <property type="entry name" value="CEBPZOS"/>
</dbReference>